<proteinExistence type="predicted"/>
<keyword evidence="3" id="KW-1185">Reference proteome</keyword>
<comment type="caution">
    <text evidence="2">The sequence shown here is derived from an EMBL/GenBank/DDBJ whole genome shotgun (WGS) entry which is preliminary data.</text>
</comment>
<feature type="region of interest" description="Disordered" evidence="1">
    <location>
        <begin position="1"/>
        <end position="57"/>
    </location>
</feature>
<dbReference type="AlphaFoldDB" id="A0A9N7TK29"/>
<dbReference type="EMBL" id="CADEAL010000080">
    <property type="protein sequence ID" value="CAB1413951.1"/>
    <property type="molecule type" value="Genomic_DNA"/>
</dbReference>
<protein>
    <submittedName>
        <fullName evidence="2">Uncharacterized protein</fullName>
    </submittedName>
</protein>
<evidence type="ECO:0000256" key="1">
    <source>
        <dbReference type="SAM" id="MobiDB-lite"/>
    </source>
</evidence>
<evidence type="ECO:0000313" key="2">
    <source>
        <dbReference type="EMBL" id="CAB1413951.1"/>
    </source>
</evidence>
<name>A0A9N7TK29_PLEPL</name>
<reference evidence="2" key="1">
    <citation type="submission" date="2020-03" db="EMBL/GenBank/DDBJ databases">
        <authorList>
            <person name="Weist P."/>
        </authorList>
    </citation>
    <scope>NUCLEOTIDE SEQUENCE</scope>
</reference>
<accession>A0A9N7TK29</accession>
<sequence>MSGCTLRLFSTSHSGAEETRSSSSGSADTSTPEPVHDSPAGLHSVTRPPPPHHSGVTFLCKLTSSASKTLTESMS</sequence>
<evidence type="ECO:0000313" key="3">
    <source>
        <dbReference type="Proteomes" id="UP001153269"/>
    </source>
</evidence>
<gene>
    <name evidence="2" type="ORF">PLEPLA_LOCUS1654</name>
</gene>
<organism evidence="2 3">
    <name type="scientific">Pleuronectes platessa</name>
    <name type="common">European plaice</name>
    <dbReference type="NCBI Taxonomy" id="8262"/>
    <lineage>
        <taxon>Eukaryota</taxon>
        <taxon>Metazoa</taxon>
        <taxon>Chordata</taxon>
        <taxon>Craniata</taxon>
        <taxon>Vertebrata</taxon>
        <taxon>Euteleostomi</taxon>
        <taxon>Actinopterygii</taxon>
        <taxon>Neopterygii</taxon>
        <taxon>Teleostei</taxon>
        <taxon>Neoteleostei</taxon>
        <taxon>Acanthomorphata</taxon>
        <taxon>Carangaria</taxon>
        <taxon>Pleuronectiformes</taxon>
        <taxon>Pleuronectoidei</taxon>
        <taxon>Pleuronectidae</taxon>
        <taxon>Pleuronectes</taxon>
    </lineage>
</organism>
<feature type="compositionally biased region" description="Low complexity" evidence="1">
    <location>
        <begin position="21"/>
        <end position="30"/>
    </location>
</feature>
<dbReference type="Proteomes" id="UP001153269">
    <property type="component" value="Unassembled WGS sequence"/>
</dbReference>